<evidence type="ECO:0000313" key="5">
    <source>
        <dbReference type="Proteomes" id="UP000441925"/>
    </source>
</evidence>
<evidence type="ECO:0000313" key="4">
    <source>
        <dbReference type="EMBL" id="MSS78681.1"/>
    </source>
</evidence>
<dbReference type="GO" id="GO:0046872">
    <property type="term" value="F:metal ion binding"/>
    <property type="evidence" value="ECO:0007669"/>
    <property type="project" value="UniProtKB-KW"/>
</dbReference>
<dbReference type="EC" id="4.1.2.19" evidence="4"/>
<name>A0A6N7VIH1_9FIRM</name>
<sequence>MKNNFIESEPVRGIADITYDMWKRGWDEYNGGNVSYLLSDYEVSKIKLDKSLERNVEIPNMPDNLVGRYILITASGSHFRTLKDNLRTDIGVVKITEKGYTIVWGFEENNKPTSEFYLHTLSHSSRLEIDPNHKVILHNHATNIVKLGLVLEATDKAYTLPLWRVLTEGVYVFNDGIGVVPWQLPGTESIGSATAKKLKTSRIVVWDSHGVMASGKSYQDCFGLIETVNKAAGIYLDTLTIRKTEGLSDQQIKDFAESLGLKAREDIFN</sequence>
<evidence type="ECO:0000256" key="1">
    <source>
        <dbReference type="ARBA" id="ARBA00022723"/>
    </source>
</evidence>
<dbReference type="SUPFAM" id="SSF53639">
    <property type="entry name" value="AraD/HMP-PK domain-like"/>
    <property type="match status" value="1"/>
</dbReference>
<dbReference type="Pfam" id="PF00596">
    <property type="entry name" value="Aldolase_II"/>
    <property type="match status" value="1"/>
</dbReference>
<dbReference type="InterPro" id="IPR036409">
    <property type="entry name" value="Aldolase_II/adducin_N_sf"/>
</dbReference>
<organism evidence="4 5">
    <name type="scientific">Anaerococcus porci</name>
    <dbReference type="NCBI Taxonomy" id="2652269"/>
    <lineage>
        <taxon>Bacteria</taxon>
        <taxon>Bacillati</taxon>
        <taxon>Bacillota</taxon>
        <taxon>Tissierellia</taxon>
        <taxon>Tissierellales</taxon>
        <taxon>Peptoniphilaceae</taxon>
        <taxon>Anaerococcus</taxon>
    </lineage>
</organism>
<keyword evidence="1" id="KW-0479">Metal-binding</keyword>
<dbReference type="PANTHER" id="PTHR22789">
    <property type="entry name" value="FUCULOSE PHOSPHATE ALDOLASE"/>
    <property type="match status" value="1"/>
</dbReference>
<evidence type="ECO:0000256" key="2">
    <source>
        <dbReference type="ARBA" id="ARBA00023239"/>
    </source>
</evidence>
<dbReference type="GO" id="GO:0008994">
    <property type="term" value="F:rhamnulose-1-phosphate aldolase activity"/>
    <property type="evidence" value="ECO:0007669"/>
    <property type="project" value="UniProtKB-EC"/>
</dbReference>
<keyword evidence="5" id="KW-1185">Reference proteome</keyword>
<dbReference type="NCBIfam" id="NF002963">
    <property type="entry name" value="PRK03634.1"/>
    <property type="match status" value="1"/>
</dbReference>
<dbReference type="GO" id="GO:0019323">
    <property type="term" value="P:pentose catabolic process"/>
    <property type="evidence" value="ECO:0007669"/>
    <property type="project" value="TreeGrafter"/>
</dbReference>
<feature type="domain" description="Class II aldolase/adducin N-terminal" evidence="3">
    <location>
        <begin position="12"/>
        <end position="236"/>
    </location>
</feature>
<dbReference type="SMART" id="SM01007">
    <property type="entry name" value="Aldolase_II"/>
    <property type="match status" value="1"/>
</dbReference>
<reference evidence="4 5" key="1">
    <citation type="submission" date="2019-08" db="EMBL/GenBank/DDBJ databases">
        <title>In-depth cultivation of the pig gut microbiome towards novel bacterial diversity and tailored functional studies.</title>
        <authorList>
            <person name="Wylensek D."/>
            <person name="Hitch T.C.A."/>
            <person name="Clavel T."/>
        </authorList>
    </citation>
    <scope>NUCLEOTIDE SEQUENCE [LARGE SCALE GENOMIC DNA]</scope>
    <source>
        <strain evidence="4 5">WCA-380-WT-2B</strain>
    </source>
</reference>
<protein>
    <submittedName>
        <fullName evidence="4">Rhamnulose-1-phosphate aldolase</fullName>
        <ecNumber evidence="4">4.1.2.19</ecNumber>
    </submittedName>
</protein>
<dbReference type="Gene3D" id="3.40.225.10">
    <property type="entry name" value="Class II aldolase/adducin N-terminal domain"/>
    <property type="match status" value="1"/>
</dbReference>
<keyword evidence="2 4" id="KW-0456">Lyase</keyword>
<dbReference type="InterPro" id="IPR050197">
    <property type="entry name" value="Aldolase_class_II_sugar_metab"/>
</dbReference>
<dbReference type="RefSeq" id="WP_154541981.1">
    <property type="nucleotide sequence ID" value="NZ_JAXDSU010000018.1"/>
</dbReference>
<dbReference type="PANTHER" id="PTHR22789:SF0">
    <property type="entry name" value="3-OXO-TETRONATE 4-PHOSPHATE DECARBOXYLASE-RELATED"/>
    <property type="match status" value="1"/>
</dbReference>
<accession>A0A6N7VIH1</accession>
<dbReference type="EMBL" id="VULQ01000017">
    <property type="protein sequence ID" value="MSS78681.1"/>
    <property type="molecule type" value="Genomic_DNA"/>
</dbReference>
<gene>
    <name evidence="4" type="primary">rhaD</name>
    <name evidence="4" type="ORF">FYJ26_09855</name>
</gene>
<dbReference type="Proteomes" id="UP000441925">
    <property type="component" value="Unassembled WGS sequence"/>
</dbReference>
<dbReference type="InterPro" id="IPR001303">
    <property type="entry name" value="Aldolase_II/adducin_N"/>
</dbReference>
<proteinExistence type="predicted"/>
<dbReference type="GO" id="GO:0005829">
    <property type="term" value="C:cytosol"/>
    <property type="evidence" value="ECO:0007669"/>
    <property type="project" value="TreeGrafter"/>
</dbReference>
<evidence type="ECO:0000259" key="3">
    <source>
        <dbReference type="SMART" id="SM01007"/>
    </source>
</evidence>
<dbReference type="AlphaFoldDB" id="A0A6N7VIH1"/>
<comment type="caution">
    <text evidence="4">The sequence shown here is derived from an EMBL/GenBank/DDBJ whole genome shotgun (WGS) entry which is preliminary data.</text>
</comment>